<sequence>VLVPLGQGLWSDLGAEERTRVEKLEHNYDRMLGKVQKAKDKGKTAKAAKLQKNADNLNNAIARTKLKVVKAENTATVLIIAGLIGLLLVKLFEGAWANAIYEKHYSRWRTQRGAKSGLSWTTAVIAAILVAAVYATTLYRFTVAIPPEFLVDFPVEKATYQEPATQWIDAKFDAAAIKFGDFFQSIAKGIRIVLEALETMLVDTPWPVVMSVIVITAWRLAGPRVAIFTIAALAYLAVLGYWEKSMSTVALLGTAALICILVGVPLGVWFSRSERAYSVGRPALDFMQSMPAFVYLIPVIA</sequence>
<feature type="non-terminal residue" evidence="10">
    <location>
        <position position="1"/>
    </location>
</feature>
<keyword evidence="4" id="KW-1003">Cell membrane</keyword>
<dbReference type="PANTHER" id="PTHR47737:SF1">
    <property type="entry name" value="GLYCINE BETAINE_PROLINE BETAINE TRANSPORT SYSTEM PERMEASE PROTEIN PROW"/>
    <property type="match status" value="1"/>
</dbReference>
<organism evidence="10">
    <name type="scientific">marine metagenome</name>
    <dbReference type="NCBI Taxonomy" id="408172"/>
    <lineage>
        <taxon>unclassified sequences</taxon>
        <taxon>metagenomes</taxon>
        <taxon>ecological metagenomes</taxon>
    </lineage>
</organism>
<name>A0A382FIF5_9ZZZZ</name>
<evidence type="ECO:0000256" key="2">
    <source>
        <dbReference type="ARBA" id="ARBA00004236"/>
    </source>
</evidence>
<feature type="transmembrane region" description="Helical" evidence="9">
    <location>
        <begin position="75"/>
        <end position="96"/>
    </location>
</feature>
<feature type="transmembrane region" description="Helical" evidence="9">
    <location>
        <begin position="117"/>
        <end position="139"/>
    </location>
</feature>
<comment type="subcellular location">
    <subcellularLocation>
        <location evidence="2">Cell membrane</location>
    </subcellularLocation>
    <subcellularLocation>
        <location evidence="1">Membrane</location>
        <topology evidence="1">Multi-pass membrane protein</topology>
    </subcellularLocation>
</comment>
<keyword evidence="7 9" id="KW-0472">Membrane</keyword>
<dbReference type="EMBL" id="UINC01050200">
    <property type="protein sequence ID" value="SVB62886.1"/>
    <property type="molecule type" value="Genomic_DNA"/>
</dbReference>
<feature type="coiled-coil region" evidence="8">
    <location>
        <begin position="21"/>
        <end position="74"/>
    </location>
</feature>
<evidence type="ECO:0008006" key="11">
    <source>
        <dbReference type="Google" id="ProtNLM"/>
    </source>
</evidence>
<dbReference type="PANTHER" id="PTHR47737">
    <property type="entry name" value="GLYCINE BETAINE/PROLINE BETAINE TRANSPORT SYSTEM PERMEASE PROTEIN PROW"/>
    <property type="match status" value="1"/>
</dbReference>
<dbReference type="GO" id="GO:0015226">
    <property type="term" value="F:carnitine transmembrane transporter activity"/>
    <property type="evidence" value="ECO:0007669"/>
    <property type="project" value="TreeGrafter"/>
</dbReference>
<evidence type="ECO:0000256" key="5">
    <source>
        <dbReference type="ARBA" id="ARBA00022692"/>
    </source>
</evidence>
<keyword evidence="3" id="KW-0813">Transport</keyword>
<feature type="non-terminal residue" evidence="10">
    <location>
        <position position="301"/>
    </location>
</feature>
<evidence type="ECO:0000256" key="9">
    <source>
        <dbReference type="SAM" id="Phobius"/>
    </source>
</evidence>
<keyword evidence="5 9" id="KW-0812">Transmembrane</keyword>
<evidence type="ECO:0000256" key="1">
    <source>
        <dbReference type="ARBA" id="ARBA00004141"/>
    </source>
</evidence>
<keyword evidence="6 9" id="KW-1133">Transmembrane helix</keyword>
<feature type="transmembrane region" description="Helical" evidence="9">
    <location>
        <begin position="248"/>
        <end position="270"/>
    </location>
</feature>
<dbReference type="GO" id="GO:0015871">
    <property type="term" value="P:choline transport"/>
    <property type="evidence" value="ECO:0007669"/>
    <property type="project" value="TreeGrafter"/>
</dbReference>
<evidence type="ECO:0000256" key="3">
    <source>
        <dbReference type="ARBA" id="ARBA00022448"/>
    </source>
</evidence>
<accession>A0A382FIF5</accession>
<reference evidence="10" key="1">
    <citation type="submission" date="2018-05" db="EMBL/GenBank/DDBJ databases">
        <authorList>
            <person name="Lanie J.A."/>
            <person name="Ng W.-L."/>
            <person name="Kazmierczak K.M."/>
            <person name="Andrzejewski T.M."/>
            <person name="Davidsen T.M."/>
            <person name="Wayne K.J."/>
            <person name="Tettelin H."/>
            <person name="Glass J.I."/>
            <person name="Rusch D."/>
            <person name="Podicherti R."/>
            <person name="Tsui H.-C.T."/>
            <person name="Winkler M.E."/>
        </authorList>
    </citation>
    <scope>NUCLEOTIDE SEQUENCE</scope>
</reference>
<dbReference type="SUPFAM" id="SSF161098">
    <property type="entry name" value="MetI-like"/>
    <property type="match status" value="1"/>
</dbReference>
<gene>
    <name evidence="10" type="ORF">METZ01_LOCUS215740</name>
</gene>
<evidence type="ECO:0000256" key="6">
    <source>
        <dbReference type="ARBA" id="ARBA00022989"/>
    </source>
</evidence>
<evidence type="ECO:0000256" key="4">
    <source>
        <dbReference type="ARBA" id="ARBA00022475"/>
    </source>
</evidence>
<evidence type="ECO:0000256" key="7">
    <source>
        <dbReference type="ARBA" id="ARBA00023136"/>
    </source>
</evidence>
<keyword evidence="8" id="KW-0175">Coiled coil</keyword>
<dbReference type="InterPro" id="IPR035906">
    <property type="entry name" value="MetI-like_sf"/>
</dbReference>
<dbReference type="AlphaFoldDB" id="A0A382FIF5"/>
<evidence type="ECO:0000313" key="10">
    <source>
        <dbReference type="EMBL" id="SVB62886.1"/>
    </source>
</evidence>
<dbReference type="GO" id="GO:0043190">
    <property type="term" value="C:ATP-binding cassette (ABC) transporter complex"/>
    <property type="evidence" value="ECO:0007669"/>
    <property type="project" value="TreeGrafter"/>
</dbReference>
<protein>
    <recommendedName>
        <fullName evidence="11">ABC transmembrane type-1 domain-containing protein</fullName>
    </recommendedName>
</protein>
<dbReference type="GO" id="GO:0031460">
    <property type="term" value="P:glycine betaine transport"/>
    <property type="evidence" value="ECO:0007669"/>
    <property type="project" value="TreeGrafter"/>
</dbReference>
<dbReference type="GO" id="GO:0005275">
    <property type="term" value="F:amine transmembrane transporter activity"/>
    <property type="evidence" value="ECO:0007669"/>
    <property type="project" value="TreeGrafter"/>
</dbReference>
<evidence type="ECO:0000256" key="8">
    <source>
        <dbReference type="SAM" id="Coils"/>
    </source>
</evidence>
<proteinExistence type="predicted"/>
<feature type="transmembrane region" description="Helical" evidence="9">
    <location>
        <begin position="225"/>
        <end position="242"/>
    </location>
</feature>
<dbReference type="Gene3D" id="1.10.3720.10">
    <property type="entry name" value="MetI-like"/>
    <property type="match status" value="1"/>
</dbReference>